<accession>A0A1H8JP30</accession>
<dbReference type="RefSeq" id="WP_089921070.1">
    <property type="nucleotide sequence ID" value="NZ_FOBB01000013.1"/>
</dbReference>
<proteinExistence type="predicted"/>
<organism evidence="2 3">
    <name type="scientific">Chitinophaga rupis</name>
    <dbReference type="NCBI Taxonomy" id="573321"/>
    <lineage>
        <taxon>Bacteria</taxon>
        <taxon>Pseudomonadati</taxon>
        <taxon>Bacteroidota</taxon>
        <taxon>Chitinophagia</taxon>
        <taxon>Chitinophagales</taxon>
        <taxon>Chitinophagaceae</taxon>
        <taxon>Chitinophaga</taxon>
    </lineage>
</organism>
<dbReference type="InterPro" id="IPR029045">
    <property type="entry name" value="ClpP/crotonase-like_dom_sf"/>
</dbReference>
<dbReference type="Proteomes" id="UP000198984">
    <property type="component" value="Unassembled WGS sequence"/>
</dbReference>
<gene>
    <name evidence="2" type="ORF">SAMN04488505_113105</name>
</gene>
<name>A0A1H8JP30_9BACT</name>
<sequence>MTGPIKALAIATCCFLFSCVPQKPAPLAGNYLNDLVLYENILQATHAGLYNYHSKSSIDSIFAYYNTLVGKQYISPTEFYKYLCIITTYIGSLHDDVFLPDGLRDSLRGQKGFFPYPLEIIHDSLVVNTDLGSIPAGAIITAVNGHTAKELLQTLGHYYTTDGYNTTGKKAGIAHFFPWYYAIEYGIQDEFNISYLPYGSSATKTAVLPAVTFTAYKKLYAKRHSLYLDTLLDNHYYFTWAHDSAPVLTVNTFSLGNAESARHKAYSRFLDSVFTLLKTKHAASLVVDIRKNGGGNDPNDLLTFSYLAYQPYKENQEAYTLFQKLPFKQYYQAEDSSDIPDLESNFLEEHNRLVNGKYYQNPSFNPLWKPNPLAFHGRVYLLVGPQVASAASLFASMVRSEDKVIVVGEETMGGYYGHTGHNSVTYQLPDSHISIMLSVVNVKQYVQPLPAIPFGRGIIPQLPLQQDLKSFLDNKDRVLNEVMNLAQQSL</sequence>
<feature type="domain" description="Tail specific protease" evidence="1">
    <location>
        <begin position="265"/>
        <end position="415"/>
    </location>
</feature>
<dbReference type="OrthoDB" id="5480566at2"/>
<dbReference type="SUPFAM" id="SSF52096">
    <property type="entry name" value="ClpP/crotonase"/>
    <property type="match status" value="1"/>
</dbReference>
<dbReference type="InterPro" id="IPR005151">
    <property type="entry name" value="Tail-specific_protease"/>
</dbReference>
<evidence type="ECO:0000259" key="1">
    <source>
        <dbReference type="Pfam" id="PF03572"/>
    </source>
</evidence>
<dbReference type="PROSITE" id="PS51257">
    <property type="entry name" value="PROKAR_LIPOPROTEIN"/>
    <property type="match status" value="1"/>
</dbReference>
<dbReference type="EMBL" id="FOBB01000013">
    <property type="protein sequence ID" value="SEN82504.1"/>
    <property type="molecule type" value="Genomic_DNA"/>
</dbReference>
<protein>
    <submittedName>
        <fullName evidence="2">Peptidase family S41</fullName>
    </submittedName>
</protein>
<reference evidence="2 3" key="1">
    <citation type="submission" date="2016-10" db="EMBL/GenBank/DDBJ databases">
        <authorList>
            <person name="de Groot N.N."/>
        </authorList>
    </citation>
    <scope>NUCLEOTIDE SEQUENCE [LARGE SCALE GENOMIC DNA]</scope>
    <source>
        <strain evidence="2 3">DSM 21039</strain>
    </source>
</reference>
<dbReference type="GO" id="GO:0008236">
    <property type="term" value="F:serine-type peptidase activity"/>
    <property type="evidence" value="ECO:0007669"/>
    <property type="project" value="InterPro"/>
</dbReference>
<dbReference type="AlphaFoldDB" id="A0A1H8JP30"/>
<keyword evidence="3" id="KW-1185">Reference proteome</keyword>
<dbReference type="Pfam" id="PF03572">
    <property type="entry name" value="Peptidase_S41"/>
    <property type="match status" value="1"/>
</dbReference>
<dbReference type="GO" id="GO:0006508">
    <property type="term" value="P:proteolysis"/>
    <property type="evidence" value="ECO:0007669"/>
    <property type="project" value="InterPro"/>
</dbReference>
<evidence type="ECO:0000313" key="3">
    <source>
        <dbReference type="Proteomes" id="UP000198984"/>
    </source>
</evidence>
<evidence type="ECO:0000313" key="2">
    <source>
        <dbReference type="EMBL" id="SEN82504.1"/>
    </source>
</evidence>
<dbReference type="Gene3D" id="3.90.226.10">
    <property type="entry name" value="2-enoyl-CoA Hydratase, Chain A, domain 1"/>
    <property type="match status" value="1"/>
</dbReference>